<name>A0A6P1VY20_9BACT</name>
<dbReference type="Pfam" id="PF05721">
    <property type="entry name" value="PhyH"/>
    <property type="match status" value="1"/>
</dbReference>
<keyword evidence="2" id="KW-1185">Reference proteome</keyword>
<dbReference type="AlphaFoldDB" id="A0A6P1VY20"/>
<dbReference type="PANTHER" id="PTHR37563:SF2">
    <property type="entry name" value="PHYTANOYL-COA DIOXYGENASE FAMILY PROTEIN (AFU_ORTHOLOGUE AFUA_2G03330)"/>
    <property type="match status" value="1"/>
</dbReference>
<dbReference type="Proteomes" id="UP000464577">
    <property type="component" value="Chromosome"/>
</dbReference>
<dbReference type="EMBL" id="CP045997">
    <property type="protein sequence ID" value="QHV96962.1"/>
    <property type="molecule type" value="Genomic_DNA"/>
</dbReference>
<dbReference type="InterPro" id="IPR008775">
    <property type="entry name" value="Phytyl_CoA_dOase-like"/>
</dbReference>
<dbReference type="SUPFAM" id="SSF51197">
    <property type="entry name" value="Clavaminate synthase-like"/>
    <property type="match status" value="1"/>
</dbReference>
<evidence type="ECO:0000313" key="2">
    <source>
        <dbReference type="Proteomes" id="UP000464577"/>
    </source>
</evidence>
<dbReference type="KEGG" id="senf:GJR95_18980"/>
<dbReference type="Gene3D" id="2.60.120.620">
    <property type="entry name" value="q2cbj1_9rhob like domain"/>
    <property type="match status" value="1"/>
</dbReference>
<dbReference type="PANTHER" id="PTHR37563">
    <property type="entry name" value="PHYTANOYL-COA DIOXYGENASE FAMILY PROTEIN (AFU_ORTHOLOGUE AFUA_2G03330)"/>
    <property type="match status" value="1"/>
</dbReference>
<dbReference type="RefSeq" id="WP_162387375.1">
    <property type="nucleotide sequence ID" value="NZ_CP045997.1"/>
</dbReference>
<reference evidence="1 2" key="1">
    <citation type="submission" date="2019-11" db="EMBL/GenBank/DDBJ databases">
        <title>Spirosoma endbachense sp. nov., isolated from a natural salt meadow.</title>
        <authorList>
            <person name="Rojas J."/>
            <person name="Ambika Manirajan B."/>
            <person name="Ratering S."/>
            <person name="Suarez C."/>
            <person name="Geissler-Plaum R."/>
            <person name="Schnell S."/>
        </authorList>
    </citation>
    <scope>NUCLEOTIDE SEQUENCE [LARGE SCALE GENOMIC DNA]</scope>
    <source>
        <strain evidence="1 2">I-24</strain>
    </source>
</reference>
<sequence length="273" mass="30837">MNEQKAIATSQAMENQCQQIDEANPETILKDFRRDGYVVLKAVFSKEYINALYLAFRNRYEQSFTDKNAKEIIQVGDKRYQIAVEVKGVFNSPELYANPFIFPIIEQLFDGDFIIGDLTCVTSLPGAKTMAIHCDGRIFTRHPLTSLLPPHAVGALIPLIPFNQLNGPTRVWPGSQKSGPSSSLLNDKSNFIDLEVDTGSCILMDHRIFHSGNPNLSEQIRPLLYINYSAPWYFDPVNFTKQAPLVVSDADFEQIPDNHKKLFIRRQIKPSGS</sequence>
<proteinExistence type="predicted"/>
<accession>A0A6P1VY20</accession>
<evidence type="ECO:0008006" key="3">
    <source>
        <dbReference type="Google" id="ProtNLM"/>
    </source>
</evidence>
<dbReference type="InterPro" id="IPR051961">
    <property type="entry name" value="Fungal_Metabolite_Diox"/>
</dbReference>
<organism evidence="1 2">
    <name type="scientific">Spirosoma endbachense</name>
    <dbReference type="NCBI Taxonomy" id="2666025"/>
    <lineage>
        <taxon>Bacteria</taxon>
        <taxon>Pseudomonadati</taxon>
        <taxon>Bacteroidota</taxon>
        <taxon>Cytophagia</taxon>
        <taxon>Cytophagales</taxon>
        <taxon>Cytophagaceae</taxon>
        <taxon>Spirosoma</taxon>
    </lineage>
</organism>
<evidence type="ECO:0000313" key="1">
    <source>
        <dbReference type="EMBL" id="QHV96962.1"/>
    </source>
</evidence>
<protein>
    <recommendedName>
        <fullName evidence="3">Phytanoyl-CoA dioxygenase</fullName>
    </recommendedName>
</protein>
<dbReference type="GO" id="GO:0016706">
    <property type="term" value="F:2-oxoglutarate-dependent dioxygenase activity"/>
    <property type="evidence" value="ECO:0007669"/>
    <property type="project" value="UniProtKB-ARBA"/>
</dbReference>
<gene>
    <name evidence="1" type="ORF">GJR95_18980</name>
</gene>